<sequence length="117" mass="13248">MANKIVATKVEQMKPLKVQILLRACSGKDPNTPAELGSPWRMGYGKWFASASFMASQFCKYSDGESPINSLSERSMMHNLGNLKLVCLLPIAPWNLLDRKIRACSCRRAPNQKERYR</sequence>
<accession>A5BBW6</accession>
<protein>
    <submittedName>
        <fullName evidence="1">Uncharacterized protein</fullName>
    </submittedName>
</protein>
<reference evidence="1" key="1">
    <citation type="journal article" date="2007" name="PLoS ONE">
        <title>The first genome sequence of an elite grapevine cultivar (Pinot noir Vitis vinifera L.): coping with a highly heterozygous genome.</title>
        <authorList>
            <person name="Velasco R."/>
            <person name="Zharkikh A."/>
            <person name="Troggio M."/>
            <person name="Cartwright D.A."/>
            <person name="Cestaro A."/>
            <person name="Pruss D."/>
            <person name="Pindo M."/>
            <person name="FitzGerald L.M."/>
            <person name="Vezzulli S."/>
            <person name="Reid J."/>
            <person name="Malacarne G."/>
            <person name="Iliev D."/>
            <person name="Coppola G."/>
            <person name="Wardell B."/>
            <person name="Micheletti D."/>
            <person name="Macalma T."/>
            <person name="Facci M."/>
            <person name="Mitchell J.T."/>
            <person name="Perazzolli M."/>
            <person name="Eldredge G."/>
            <person name="Gatto P."/>
            <person name="Oyzerski R."/>
            <person name="Moretto M."/>
            <person name="Gutin N."/>
            <person name="Stefanini M."/>
            <person name="Chen Y."/>
            <person name="Segala C."/>
            <person name="Davenport C."/>
            <person name="Dematte L."/>
            <person name="Mraz A."/>
            <person name="Battilana J."/>
            <person name="Stormo K."/>
            <person name="Costa F."/>
            <person name="Tao Q."/>
            <person name="Si-Ammour A."/>
            <person name="Harkins T."/>
            <person name="Lackey A."/>
            <person name="Perbost C."/>
            <person name="Taillon B."/>
            <person name="Stella A."/>
            <person name="Solovyev V."/>
            <person name="Fawcett J.A."/>
            <person name="Sterck L."/>
            <person name="Vandepoele K."/>
            <person name="Grando S.M."/>
            <person name="Toppo S."/>
            <person name="Moser C."/>
            <person name="Lanchbury J."/>
            <person name="Bogden R."/>
            <person name="Skolnick M."/>
            <person name="Sgaramella V."/>
            <person name="Bhatnagar S.K."/>
            <person name="Fontana P."/>
            <person name="Gutin A."/>
            <person name="Van de Peer Y."/>
            <person name="Salamini F."/>
            <person name="Viola R."/>
        </authorList>
    </citation>
    <scope>NUCLEOTIDE SEQUENCE</scope>
</reference>
<gene>
    <name evidence="1" type="ORF">VITISV_021528</name>
</gene>
<proteinExistence type="predicted"/>
<organism evidence="1">
    <name type="scientific">Vitis vinifera</name>
    <name type="common">Grape</name>
    <dbReference type="NCBI Taxonomy" id="29760"/>
    <lineage>
        <taxon>Eukaryota</taxon>
        <taxon>Viridiplantae</taxon>
        <taxon>Streptophyta</taxon>
        <taxon>Embryophyta</taxon>
        <taxon>Tracheophyta</taxon>
        <taxon>Spermatophyta</taxon>
        <taxon>Magnoliopsida</taxon>
        <taxon>eudicotyledons</taxon>
        <taxon>Gunneridae</taxon>
        <taxon>Pentapetalae</taxon>
        <taxon>rosids</taxon>
        <taxon>Vitales</taxon>
        <taxon>Vitaceae</taxon>
        <taxon>Viteae</taxon>
        <taxon>Vitis</taxon>
    </lineage>
</organism>
<dbReference type="EMBL" id="AM453902">
    <property type="protein sequence ID" value="CAN80990.1"/>
    <property type="molecule type" value="Genomic_DNA"/>
</dbReference>
<dbReference type="AlphaFoldDB" id="A5BBW6"/>
<name>A5BBW6_VITVI</name>
<evidence type="ECO:0000313" key="1">
    <source>
        <dbReference type="EMBL" id="CAN80990.1"/>
    </source>
</evidence>